<dbReference type="Proteomes" id="UP000836841">
    <property type="component" value="Chromosome 4"/>
</dbReference>
<evidence type="ECO:0000256" key="1">
    <source>
        <dbReference type="SAM" id="MobiDB-lite"/>
    </source>
</evidence>
<feature type="region of interest" description="Disordered" evidence="1">
    <location>
        <begin position="28"/>
        <end position="57"/>
    </location>
</feature>
<feature type="compositionally biased region" description="Low complexity" evidence="1">
    <location>
        <begin position="43"/>
        <end position="57"/>
    </location>
</feature>
<protein>
    <recommendedName>
        <fullName evidence="5">Transposase</fullName>
    </recommendedName>
</protein>
<evidence type="ECO:0000256" key="2">
    <source>
        <dbReference type="SAM" id="SignalP"/>
    </source>
</evidence>
<gene>
    <name evidence="3" type="ORF">TAV2_LOCUS12665</name>
</gene>
<dbReference type="InterPro" id="IPR004252">
    <property type="entry name" value="Probable_transposase_24"/>
</dbReference>
<reference evidence="3 4" key="1">
    <citation type="submission" date="2022-03" db="EMBL/GenBank/DDBJ databases">
        <authorList>
            <person name="Nunn A."/>
            <person name="Chopra R."/>
            <person name="Nunn A."/>
            <person name="Contreras Garrido A."/>
        </authorList>
    </citation>
    <scope>NUCLEOTIDE SEQUENCE [LARGE SCALE GENOMIC DNA]</scope>
</reference>
<accession>A0AAU9S6H7</accession>
<keyword evidence="2" id="KW-0732">Signal</keyword>
<dbReference type="Pfam" id="PF03004">
    <property type="entry name" value="Transposase_24"/>
    <property type="match status" value="1"/>
</dbReference>
<feature type="signal peptide" evidence="2">
    <location>
        <begin position="1"/>
        <end position="28"/>
    </location>
</feature>
<dbReference type="PANTHER" id="PTHR33411">
    <property type="entry name" value="OS08G0392500 PROTEIN"/>
    <property type="match status" value="1"/>
</dbReference>
<feature type="chain" id="PRO_5043605835" description="Transposase" evidence="2">
    <location>
        <begin position="29"/>
        <end position="448"/>
    </location>
</feature>
<dbReference type="PANTHER" id="PTHR33411:SF34">
    <property type="entry name" value="PROTEIN, PUTATIVE-RELATED"/>
    <property type="match status" value="1"/>
</dbReference>
<evidence type="ECO:0008006" key="5">
    <source>
        <dbReference type="Google" id="ProtNLM"/>
    </source>
</evidence>
<organism evidence="3 4">
    <name type="scientific">Thlaspi arvense</name>
    <name type="common">Field penny-cress</name>
    <dbReference type="NCBI Taxonomy" id="13288"/>
    <lineage>
        <taxon>Eukaryota</taxon>
        <taxon>Viridiplantae</taxon>
        <taxon>Streptophyta</taxon>
        <taxon>Embryophyta</taxon>
        <taxon>Tracheophyta</taxon>
        <taxon>Spermatophyta</taxon>
        <taxon>Magnoliopsida</taxon>
        <taxon>eudicotyledons</taxon>
        <taxon>Gunneridae</taxon>
        <taxon>Pentapetalae</taxon>
        <taxon>rosids</taxon>
        <taxon>malvids</taxon>
        <taxon>Brassicales</taxon>
        <taxon>Brassicaceae</taxon>
        <taxon>Thlaspideae</taxon>
        <taxon>Thlaspi</taxon>
    </lineage>
</organism>
<feature type="compositionally biased region" description="Low complexity" evidence="1">
    <location>
        <begin position="418"/>
        <end position="436"/>
    </location>
</feature>
<proteinExistence type="predicted"/>
<dbReference type="AlphaFoldDB" id="A0AAU9S6H7"/>
<evidence type="ECO:0000313" key="4">
    <source>
        <dbReference type="Proteomes" id="UP000836841"/>
    </source>
</evidence>
<sequence>MCLAIIFIVLKLCFVVLTGHVIPPGAVGSRISSGPHSPPGAVGSTSGPAMPASAASSGANNYNRMTLDALLNAPSRELQPHLHPRKLNGALWFGVDPSVHKFIRTTWQAYYMGPWSSWKFVPQERKDKWWQTFVQNYYWENRFKSEVYRLWKLHTQTTICQKISKKKRLNQKPNFISESDWTTLLEFFSTEPARKRSKSAASSCMTPQCEKRVHKHCAGPQNFLKIEYDMMVESGLDEPPPYTDLVRKTHTRLDGTFVDGRSESLVLEVEEAVAEMTADDGSPHSDSQGTSTAATSAIPTRILLNQEFLKRSKTKRGRVYGIGSVQLRDFTSTDTVHESHTHTVDMDMRISGLEANSKAVNSNVETLKEDVLAMRGEFKEELATIKNEMVAVLNAFLQKVGTTPLSTTAVDASPPPAAAAASTNPANTTNPSQQQPTLDEMCASLLGD</sequence>
<keyword evidence="4" id="KW-1185">Reference proteome</keyword>
<evidence type="ECO:0000313" key="3">
    <source>
        <dbReference type="EMBL" id="CAH2059295.1"/>
    </source>
</evidence>
<dbReference type="EMBL" id="OU466860">
    <property type="protein sequence ID" value="CAH2059295.1"/>
    <property type="molecule type" value="Genomic_DNA"/>
</dbReference>
<name>A0AAU9S6H7_THLAR</name>
<feature type="region of interest" description="Disordered" evidence="1">
    <location>
        <begin position="407"/>
        <end position="437"/>
    </location>
</feature>